<dbReference type="RefSeq" id="WP_175191250.1">
    <property type="nucleotide sequence ID" value="NZ_CADIJO010000002.1"/>
</dbReference>
<evidence type="ECO:0000259" key="2">
    <source>
        <dbReference type="PROSITE" id="PS50933"/>
    </source>
</evidence>
<keyword evidence="1" id="KW-0732">Signal</keyword>
<proteinExistence type="predicted"/>
<dbReference type="Pfam" id="PF07452">
    <property type="entry name" value="CHRD"/>
    <property type="match status" value="1"/>
</dbReference>
<protein>
    <recommendedName>
        <fullName evidence="2">CHRD domain-containing protein</fullName>
    </recommendedName>
</protein>
<dbReference type="SMART" id="SM00754">
    <property type="entry name" value="CHRD"/>
    <property type="match status" value="1"/>
</dbReference>
<accession>A0A6S6ZBH0</accession>
<dbReference type="PROSITE" id="PS50933">
    <property type="entry name" value="CHRD"/>
    <property type="match status" value="1"/>
</dbReference>
<dbReference type="Proteomes" id="UP000494111">
    <property type="component" value="Unassembled WGS sequence"/>
</dbReference>
<organism evidence="3 4">
    <name type="scientific">Achromobacter deleyi</name>
    <dbReference type="NCBI Taxonomy" id="1353891"/>
    <lineage>
        <taxon>Bacteria</taxon>
        <taxon>Pseudomonadati</taxon>
        <taxon>Pseudomonadota</taxon>
        <taxon>Betaproteobacteria</taxon>
        <taxon>Burkholderiales</taxon>
        <taxon>Alcaligenaceae</taxon>
        <taxon>Achromobacter</taxon>
    </lineage>
</organism>
<gene>
    <name evidence="3" type="ORF">LMG3458_00824</name>
</gene>
<reference evidence="3 4" key="1">
    <citation type="submission" date="2020-04" db="EMBL/GenBank/DDBJ databases">
        <authorList>
            <person name="De Canck E."/>
        </authorList>
    </citation>
    <scope>NUCLEOTIDE SEQUENCE [LARGE SCALE GENOMIC DNA]</scope>
    <source>
        <strain evidence="3 4">LMG 3458</strain>
    </source>
</reference>
<dbReference type="EMBL" id="CADIJO010000002">
    <property type="protein sequence ID" value="CAB3665611.1"/>
    <property type="molecule type" value="Genomic_DNA"/>
</dbReference>
<name>A0A6S6ZBH0_9BURK</name>
<evidence type="ECO:0000313" key="4">
    <source>
        <dbReference type="Proteomes" id="UP000494111"/>
    </source>
</evidence>
<feature type="chain" id="PRO_5028812266" description="CHRD domain-containing protein" evidence="1">
    <location>
        <begin position="25"/>
        <end position="186"/>
    </location>
</feature>
<evidence type="ECO:0000313" key="3">
    <source>
        <dbReference type="EMBL" id="CAB3665611.1"/>
    </source>
</evidence>
<dbReference type="AlphaFoldDB" id="A0A6S6ZBH0"/>
<feature type="signal peptide" evidence="1">
    <location>
        <begin position="1"/>
        <end position="24"/>
    </location>
</feature>
<dbReference type="InterPro" id="IPR010895">
    <property type="entry name" value="CHRD"/>
</dbReference>
<evidence type="ECO:0000256" key="1">
    <source>
        <dbReference type="SAM" id="SignalP"/>
    </source>
</evidence>
<feature type="domain" description="CHRD" evidence="2">
    <location>
        <begin position="55"/>
        <end position="181"/>
    </location>
</feature>
<sequence>MFSRRQTLHALLRLAAGTAGLVLARAAWSGGFGVAPSASERGASTQAGGAAPRPEFMFFDASIDAANVVPPVKAPAGGSMRATLYTATGVLEWRVTLARMTGPETQAAFHGPATERENAPAVIVLPPFVLEEDRGARELQGRSTLTAAQIEDLIAERWYVSASTAAHPDGELRGQIKTYRGGVHGG</sequence>